<evidence type="ECO:0000259" key="8">
    <source>
        <dbReference type="Pfam" id="PF03372"/>
    </source>
</evidence>
<gene>
    <name evidence="9" type="ORF">VI33_04105</name>
</gene>
<feature type="site" description="Important for catalytic activity" evidence="7">
    <location>
        <position position="222"/>
    </location>
</feature>
<feature type="active site" evidence="5">
    <location>
        <position position="108"/>
    </location>
</feature>
<evidence type="ECO:0000313" key="9">
    <source>
        <dbReference type="EMBL" id="AKO65904.1"/>
    </source>
</evidence>
<dbReference type="NCBIfam" id="TIGR00633">
    <property type="entry name" value="xth"/>
    <property type="match status" value="1"/>
</dbReference>
<comment type="cofactor">
    <cofactor evidence="6">
        <name>Mg(2+)</name>
        <dbReference type="ChEBI" id="CHEBI:18420"/>
    </cofactor>
    <cofactor evidence="6">
        <name>Mn(2+)</name>
        <dbReference type="ChEBI" id="CHEBI:29035"/>
    </cofactor>
    <text evidence="6">Probably binds two magnesium or manganese ions per subunit.</text>
</comment>
<organism evidence="9 10">
    <name type="scientific">Methylophilales bacterium MBRS-H7</name>
    <dbReference type="NCBI Taxonomy" id="1623450"/>
    <lineage>
        <taxon>Bacteria</taxon>
        <taxon>Pseudomonadati</taxon>
        <taxon>Pseudomonadota</taxon>
        <taxon>Betaproteobacteria</taxon>
        <taxon>Nitrosomonadales</taxon>
        <taxon>OM43 clade</taxon>
    </lineage>
</organism>
<evidence type="ECO:0000256" key="7">
    <source>
        <dbReference type="PIRSR" id="PIRSR604808-3"/>
    </source>
</evidence>
<feature type="binding site" evidence="6">
    <location>
        <position position="7"/>
    </location>
    <ligand>
        <name>Mg(2+)</name>
        <dbReference type="ChEBI" id="CHEBI:18420"/>
        <label>1</label>
    </ligand>
</feature>
<feature type="binding site" evidence="6">
    <location>
        <position position="248"/>
    </location>
    <ligand>
        <name>Mg(2+)</name>
        <dbReference type="ChEBI" id="CHEBI:18420"/>
        <label>1</label>
    </ligand>
</feature>
<feature type="active site" description="Proton acceptor" evidence="5">
    <location>
        <position position="248"/>
    </location>
</feature>
<evidence type="ECO:0000313" key="10">
    <source>
        <dbReference type="Proteomes" id="UP000066549"/>
    </source>
</evidence>
<sequence length="259" mass="30592">MRVITVNLNGIRSALRKGFFEWMRLQDADFICIQELKAQEKDMTEEMLNINGYVGYFSYAQKPGYSGVGIYTKIKPKKIITKLNFDTIDDEGRYIELIYDDLSIISSYFPSGSSGDIRQEIKFDFLKFMTKFLNFKTQKKEKIILCGDLNIAHKEIDLKNHRGNKKNSGFLPEERAWITYLIEEIGWKDTYRNVYPNEEELAYTWWSNRGQAWSNNVGWRIDYQMTSPSFNFKIKDALVYKEERFSDHSPLIVDYDFNL</sequence>
<dbReference type="InterPro" id="IPR004808">
    <property type="entry name" value="AP_endonuc_1"/>
</dbReference>
<dbReference type="GO" id="GO:0003677">
    <property type="term" value="F:DNA binding"/>
    <property type="evidence" value="ECO:0007669"/>
    <property type="project" value="InterPro"/>
</dbReference>
<keyword evidence="3" id="KW-0378">Hydrolase</keyword>
<dbReference type="NCBIfam" id="TIGR00195">
    <property type="entry name" value="exoDNase_III"/>
    <property type="match status" value="1"/>
</dbReference>
<dbReference type="PANTHER" id="PTHR22748">
    <property type="entry name" value="AP ENDONUCLEASE"/>
    <property type="match status" value="1"/>
</dbReference>
<feature type="domain" description="Endonuclease/exonuclease/phosphatase" evidence="8">
    <location>
        <begin position="4"/>
        <end position="248"/>
    </location>
</feature>
<protein>
    <submittedName>
        <fullName evidence="9">DNA-(Apurinic or apyrimidinic site) lyase</fullName>
    </submittedName>
</protein>
<keyword evidence="2 6" id="KW-0479">Metal-binding</keyword>
<dbReference type="InterPro" id="IPR005135">
    <property type="entry name" value="Endo/exonuclease/phosphatase"/>
</dbReference>
<dbReference type="Pfam" id="PF03372">
    <property type="entry name" value="Exo_endo_phos"/>
    <property type="match status" value="1"/>
</dbReference>
<dbReference type="Proteomes" id="UP000066549">
    <property type="component" value="Chromosome"/>
</dbReference>
<name>A0A0H4IZH6_9PROT</name>
<keyword evidence="10" id="KW-1185">Reference proteome</keyword>
<feature type="active site" description="Proton donor/acceptor" evidence="5">
    <location>
        <position position="148"/>
    </location>
</feature>
<feature type="site" description="Transition state stabilizer" evidence="7">
    <location>
        <position position="150"/>
    </location>
</feature>
<reference evidence="9 10" key="1">
    <citation type="submission" date="2015-03" db="EMBL/GenBank/DDBJ databases">
        <title>Comparative analysis of the OM43 clade including a novel species from Red Sea uncovers genomic and metabolic diversity among marine methylotrophs.</title>
        <authorList>
            <person name="Jimenez-Infante F."/>
            <person name="Ngugi D.K."/>
            <person name="Vinu M."/>
            <person name="Alam I."/>
            <person name="Kamau A."/>
            <person name="Blom J."/>
            <person name="Bajic V.B."/>
            <person name="Stingl U."/>
        </authorList>
    </citation>
    <scope>NUCLEOTIDE SEQUENCE [LARGE SCALE GENOMIC DNA]</scope>
    <source>
        <strain evidence="9 10">MBRSH7</strain>
    </source>
</reference>
<dbReference type="Gene3D" id="3.60.10.10">
    <property type="entry name" value="Endonuclease/exonuclease/phosphatase"/>
    <property type="match status" value="1"/>
</dbReference>
<accession>A0A0H4IZH6</accession>
<dbReference type="GO" id="GO:0003906">
    <property type="term" value="F:DNA-(apurinic or apyrimidinic site) endonuclease activity"/>
    <property type="evidence" value="ECO:0007669"/>
    <property type="project" value="TreeGrafter"/>
</dbReference>
<dbReference type="InterPro" id="IPR036691">
    <property type="entry name" value="Endo/exonu/phosph_ase_sf"/>
</dbReference>
<feature type="site" description="Interaction with DNA substrate" evidence="7">
    <location>
        <position position="248"/>
    </location>
</feature>
<dbReference type="OrthoDB" id="9803914at2"/>
<feature type="binding site" evidence="6">
    <location>
        <position position="150"/>
    </location>
    <ligand>
        <name>Mg(2+)</name>
        <dbReference type="ChEBI" id="CHEBI:18420"/>
        <label>1</label>
    </ligand>
</feature>
<dbReference type="InterPro" id="IPR020847">
    <property type="entry name" value="AP_endonuclease_F1_BS"/>
</dbReference>
<dbReference type="GO" id="GO:0006284">
    <property type="term" value="P:base-excision repair"/>
    <property type="evidence" value="ECO:0007669"/>
    <property type="project" value="TreeGrafter"/>
</dbReference>
<evidence type="ECO:0000256" key="6">
    <source>
        <dbReference type="PIRSR" id="PIRSR604808-2"/>
    </source>
</evidence>
<keyword evidence="9" id="KW-0456">Lyase</keyword>
<evidence type="ECO:0000256" key="3">
    <source>
        <dbReference type="ARBA" id="ARBA00022801"/>
    </source>
</evidence>
<dbReference type="GO" id="GO:0008081">
    <property type="term" value="F:phosphoric diester hydrolase activity"/>
    <property type="evidence" value="ECO:0007669"/>
    <property type="project" value="TreeGrafter"/>
</dbReference>
<feature type="binding site" evidence="6">
    <location>
        <position position="148"/>
    </location>
    <ligand>
        <name>Mg(2+)</name>
        <dbReference type="ChEBI" id="CHEBI:18420"/>
        <label>1</label>
    </ligand>
</feature>
<feature type="binding site" evidence="6">
    <location>
        <position position="35"/>
    </location>
    <ligand>
        <name>Mg(2+)</name>
        <dbReference type="ChEBI" id="CHEBI:18420"/>
        <label>1</label>
    </ligand>
</feature>
<feature type="binding site" evidence="6">
    <location>
        <position position="247"/>
    </location>
    <ligand>
        <name>Mg(2+)</name>
        <dbReference type="ChEBI" id="CHEBI:18420"/>
        <label>1</label>
    </ligand>
</feature>
<dbReference type="FunFam" id="3.60.10.10:FF:000026">
    <property type="entry name" value="Exodeoxyribonuclease III"/>
    <property type="match status" value="1"/>
</dbReference>
<dbReference type="GO" id="GO:0016829">
    <property type="term" value="F:lyase activity"/>
    <property type="evidence" value="ECO:0007669"/>
    <property type="project" value="UniProtKB-KW"/>
</dbReference>
<keyword evidence="6" id="KW-0464">Manganese</keyword>
<dbReference type="SUPFAM" id="SSF56219">
    <property type="entry name" value="DNase I-like"/>
    <property type="match status" value="1"/>
</dbReference>
<dbReference type="PROSITE" id="PS00726">
    <property type="entry name" value="AP_NUCLEASE_F1_1"/>
    <property type="match status" value="1"/>
</dbReference>
<proteinExistence type="inferred from homology"/>
<comment type="similarity">
    <text evidence="1">Belongs to the DNA repair enzymes AP/ExoA family.</text>
</comment>
<evidence type="ECO:0000256" key="1">
    <source>
        <dbReference type="ARBA" id="ARBA00007092"/>
    </source>
</evidence>
<dbReference type="AlphaFoldDB" id="A0A0H4IZH6"/>
<dbReference type="GO" id="GO:0008311">
    <property type="term" value="F:double-stranded DNA 3'-5' DNA exonuclease activity"/>
    <property type="evidence" value="ECO:0007669"/>
    <property type="project" value="TreeGrafter"/>
</dbReference>
<keyword evidence="4 6" id="KW-0460">Magnesium</keyword>
<evidence type="ECO:0000256" key="2">
    <source>
        <dbReference type="ARBA" id="ARBA00022723"/>
    </source>
</evidence>
<dbReference type="PANTHER" id="PTHR22748:SF6">
    <property type="entry name" value="DNA-(APURINIC OR APYRIMIDINIC SITE) ENDONUCLEASE"/>
    <property type="match status" value="1"/>
</dbReference>
<dbReference type="PROSITE" id="PS51435">
    <property type="entry name" value="AP_NUCLEASE_F1_4"/>
    <property type="match status" value="1"/>
</dbReference>
<evidence type="ECO:0000256" key="5">
    <source>
        <dbReference type="PIRSR" id="PIRSR604808-1"/>
    </source>
</evidence>
<dbReference type="GO" id="GO:0046872">
    <property type="term" value="F:metal ion binding"/>
    <property type="evidence" value="ECO:0007669"/>
    <property type="project" value="UniProtKB-KW"/>
</dbReference>
<evidence type="ECO:0000256" key="4">
    <source>
        <dbReference type="ARBA" id="ARBA00022842"/>
    </source>
</evidence>
<dbReference type="PATRIC" id="fig|1623450.3.peg.814"/>
<dbReference type="CDD" id="cd10281">
    <property type="entry name" value="Nape_like_AP-endo"/>
    <property type="match status" value="1"/>
</dbReference>
<dbReference type="EMBL" id="CP011002">
    <property type="protein sequence ID" value="AKO65904.1"/>
    <property type="molecule type" value="Genomic_DNA"/>
</dbReference>